<dbReference type="InterPro" id="IPR005936">
    <property type="entry name" value="FtsH"/>
</dbReference>
<feature type="domain" description="AAA+ ATPase" evidence="17">
    <location>
        <begin position="297"/>
        <end position="436"/>
    </location>
</feature>
<dbReference type="SMART" id="SM00382">
    <property type="entry name" value="AAA"/>
    <property type="match status" value="1"/>
</dbReference>
<dbReference type="RefSeq" id="WP_047815915.1">
    <property type="nucleotide sequence ID" value="NZ_LECT01000038.1"/>
</dbReference>
<keyword evidence="6 14" id="KW-0547">Nucleotide-binding</keyword>
<dbReference type="Proteomes" id="UP000036367">
    <property type="component" value="Unassembled WGS sequence"/>
</dbReference>
<dbReference type="SUPFAM" id="SSF52540">
    <property type="entry name" value="P-loop containing nucleoside triphosphate hydrolases"/>
    <property type="match status" value="1"/>
</dbReference>
<protein>
    <recommendedName>
        <fullName evidence="14">ATP-dependent zinc metalloprotease FtsH</fullName>
        <ecNumber evidence="14">3.4.24.-</ecNumber>
    </recommendedName>
</protein>
<dbReference type="InterPro" id="IPR003593">
    <property type="entry name" value="AAA+_ATPase"/>
</dbReference>
<keyword evidence="14" id="KW-1003">Cell membrane</keyword>
<dbReference type="Gene3D" id="1.10.8.60">
    <property type="match status" value="1"/>
</dbReference>
<sequence>MSNEPKSKRGGSSENRGGGNVWLVLLAVTGAVVLSAFLFSDNRRRLAYPHLKELLAKSAERQQAMESQQAIAPSDPLTDPAEGLLADPSDSTAVGDPTEESVEDSTSATVASLINEDPANEPPISKIVVPSSTKEDVLHEFSRLSDIRVADDRITGKVYFKAFTRNHSSEKEPAEEVQFLTIRGYPNDVIAAELETLLEQSGVDWDNDRPSRFLENHWPELLMIGVLVALGIVMLKRMGGVGSPMSFSRSRGKLYSEDDLPTTFEDVAGIEEAVDEVREVVDFLKNSEKYQSLGGRIPKGVLLVGPPGTGKTLLAKAIAGEAGVPFFSLSGSDFVEMFVGVGAARVRDMFTQAVNRAPCIIFIDELDALGKSRSGNAVGGHDEREQTLNALLVEMDGFDSNSGVIVIAATNRPETLDPALLRPGRFDRHVLVDRPDVAGREEILAVHVKNVKLDETVELRSIASITSGFVGADLANLVNEAALLAARNGKPAVAMEEFNEAVERVTAGLEKKKRVMNEDEKIRVAYHESGHALVAAALPNTDPVHKVSIIPRGLAALGYMMQRPESERFLMTKSELESQMKVMLAGTLAEEMIFQDISTGAQNDLERCTETARSMVMDYGMSRLGRINLRRNTRSPFLAGSGGGDYQVMHSDEMAKMIDKEVSRIVEDTLAQTREILEQRRDVLEAVTQRLLEVEAIDNEELTRLIQEHSRGPWLVPGTVTEKPKAKIVPRKDSDSSQSNHS</sequence>
<keyword evidence="18" id="KW-0131">Cell cycle</keyword>
<comment type="caution">
    <text evidence="18">The sequence shown here is derived from an EMBL/GenBank/DDBJ whole genome shotgun (WGS) entry which is preliminary data.</text>
</comment>
<feature type="binding site" evidence="14">
    <location>
        <position position="527"/>
    </location>
    <ligand>
        <name>Zn(2+)</name>
        <dbReference type="ChEBI" id="CHEBI:29105"/>
        <note>catalytic</note>
    </ligand>
</feature>
<feature type="compositionally biased region" description="Basic and acidic residues" evidence="16">
    <location>
        <begin position="722"/>
        <end position="735"/>
    </location>
</feature>
<comment type="caution">
    <text evidence="14">Lacks conserved residue(s) required for the propagation of feature annotation.</text>
</comment>
<keyword evidence="7 14" id="KW-0378">Hydrolase</keyword>
<keyword evidence="5 14" id="KW-0479">Metal-binding</keyword>
<comment type="cofactor">
    <cofactor evidence="14">
        <name>Zn(2+)</name>
        <dbReference type="ChEBI" id="CHEBI:29105"/>
    </cofactor>
    <text evidence="14">Binds 1 zinc ion per subunit.</text>
</comment>
<keyword evidence="9 14" id="KW-0067">ATP-binding</keyword>
<evidence type="ECO:0000256" key="9">
    <source>
        <dbReference type="ARBA" id="ARBA00022840"/>
    </source>
</evidence>
<dbReference type="GO" id="GO:0030163">
    <property type="term" value="P:protein catabolic process"/>
    <property type="evidence" value="ECO:0007669"/>
    <property type="project" value="UniProtKB-UniRule"/>
</dbReference>
<dbReference type="GO" id="GO:0004222">
    <property type="term" value="F:metalloendopeptidase activity"/>
    <property type="evidence" value="ECO:0007669"/>
    <property type="project" value="InterPro"/>
</dbReference>
<dbReference type="AlphaFoldDB" id="A0A0J1ED58"/>
<proteinExistence type="inferred from homology"/>
<comment type="function">
    <text evidence="14">Acts as a processive, ATP-dependent zinc metallopeptidase for both cytoplasmic and membrane proteins. Plays a role in the quality control of integral membrane proteins.</text>
</comment>
<dbReference type="FunFam" id="3.40.50.300:FF:000001">
    <property type="entry name" value="ATP-dependent zinc metalloprotease FtsH"/>
    <property type="match status" value="1"/>
</dbReference>
<evidence type="ECO:0000256" key="6">
    <source>
        <dbReference type="ARBA" id="ARBA00022741"/>
    </source>
</evidence>
<feature type="region of interest" description="Disordered" evidence="16">
    <location>
        <begin position="721"/>
        <end position="742"/>
    </location>
</feature>
<dbReference type="GO" id="GO:0051301">
    <property type="term" value="P:cell division"/>
    <property type="evidence" value="ECO:0007669"/>
    <property type="project" value="UniProtKB-KW"/>
</dbReference>
<dbReference type="NCBIfam" id="TIGR01241">
    <property type="entry name" value="FtsH_fam"/>
    <property type="match status" value="1"/>
</dbReference>
<keyword evidence="4 14" id="KW-0812">Transmembrane</keyword>
<evidence type="ECO:0000256" key="10">
    <source>
        <dbReference type="ARBA" id="ARBA00022989"/>
    </source>
</evidence>
<dbReference type="Gene3D" id="3.40.50.300">
    <property type="entry name" value="P-loop containing nucleotide triphosphate hydrolases"/>
    <property type="match status" value="1"/>
</dbReference>
<dbReference type="Gene3D" id="1.20.58.760">
    <property type="entry name" value="Peptidase M41"/>
    <property type="match status" value="1"/>
</dbReference>
<name>A0A0J1ED58_RHOIS</name>
<organism evidence="18 19">
    <name type="scientific">Rhodopirellula islandica</name>
    <dbReference type="NCBI Taxonomy" id="595434"/>
    <lineage>
        <taxon>Bacteria</taxon>
        <taxon>Pseudomonadati</taxon>
        <taxon>Planctomycetota</taxon>
        <taxon>Planctomycetia</taxon>
        <taxon>Pirellulales</taxon>
        <taxon>Pirellulaceae</taxon>
        <taxon>Rhodopirellula</taxon>
    </lineage>
</organism>
<feature type="binding site" evidence="14">
    <location>
        <position position="531"/>
    </location>
    <ligand>
        <name>Zn(2+)</name>
        <dbReference type="ChEBI" id="CHEBI:29105"/>
        <note>catalytic</note>
    </ligand>
</feature>
<comment type="subcellular location">
    <subcellularLocation>
        <location evidence="14">Cell membrane</location>
        <topology evidence="14">Multi-pass membrane protein</topology>
        <orientation evidence="14">Cytoplasmic side</orientation>
    </subcellularLocation>
    <subcellularLocation>
        <location evidence="1">Membrane</location>
    </subcellularLocation>
</comment>
<dbReference type="CDD" id="cd19501">
    <property type="entry name" value="RecA-like_FtsH"/>
    <property type="match status" value="1"/>
</dbReference>
<dbReference type="HAMAP" id="MF_01458">
    <property type="entry name" value="FtsH"/>
    <property type="match status" value="1"/>
</dbReference>
<evidence type="ECO:0000313" key="19">
    <source>
        <dbReference type="Proteomes" id="UP000036367"/>
    </source>
</evidence>
<dbReference type="OrthoDB" id="9809379at2"/>
<evidence type="ECO:0000256" key="16">
    <source>
        <dbReference type="SAM" id="MobiDB-lite"/>
    </source>
</evidence>
<dbReference type="GO" id="GO:0005524">
    <property type="term" value="F:ATP binding"/>
    <property type="evidence" value="ECO:0007669"/>
    <property type="project" value="UniProtKB-UniRule"/>
</dbReference>
<gene>
    <name evidence="14" type="primary">ftsH</name>
    <name evidence="18" type="ORF">RISK_004756</name>
</gene>
<dbReference type="PANTHER" id="PTHR23076">
    <property type="entry name" value="METALLOPROTEASE M41 FTSH"/>
    <property type="match status" value="1"/>
</dbReference>
<dbReference type="InterPro" id="IPR037219">
    <property type="entry name" value="Peptidase_M41-like"/>
</dbReference>
<comment type="similarity">
    <text evidence="13 14">In the central section; belongs to the AAA ATPase family.</text>
</comment>
<evidence type="ECO:0000313" key="18">
    <source>
        <dbReference type="EMBL" id="KLU03444.1"/>
    </source>
</evidence>
<evidence type="ECO:0000256" key="13">
    <source>
        <dbReference type="ARBA" id="ARBA00061570"/>
    </source>
</evidence>
<keyword evidence="10 14" id="KW-1133">Transmembrane helix</keyword>
<evidence type="ECO:0000256" key="14">
    <source>
        <dbReference type="HAMAP-Rule" id="MF_01458"/>
    </source>
</evidence>
<evidence type="ECO:0000256" key="7">
    <source>
        <dbReference type="ARBA" id="ARBA00022801"/>
    </source>
</evidence>
<evidence type="ECO:0000256" key="8">
    <source>
        <dbReference type="ARBA" id="ARBA00022833"/>
    </source>
</evidence>
<dbReference type="InterPro" id="IPR003960">
    <property type="entry name" value="ATPase_AAA_CS"/>
</dbReference>
<feature type="transmembrane region" description="Helical" evidence="14">
    <location>
        <begin position="20"/>
        <end position="39"/>
    </location>
</feature>
<keyword evidence="8 14" id="KW-0862">Zinc</keyword>
<dbReference type="PROSITE" id="PS00674">
    <property type="entry name" value="AAA"/>
    <property type="match status" value="1"/>
</dbReference>
<dbReference type="GO" id="GO:0004176">
    <property type="term" value="F:ATP-dependent peptidase activity"/>
    <property type="evidence" value="ECO:0007669"/>
    <property type="project" value="InterPro"/>
</dbReference>
<comment type="subunit">
    <text evidence="14">Homohexamer.</text>
</comment>
<dbReference type="FunFam" id="1.10.8.60:FF:000001">
    <property type="entry name" value="ATP-dependent zinc metalloprotease FtsH"/>
    <property type="match status" value="1"/>
</dbReference>
<dbReference type="GO" id="GO:0005886">
    <property type="term" value="C:plasma membrane"/>
    <property type="evidence" value="ECO:0007669"/>
    <property type="project" value="UniProtKB-SubCell"/>
</dbReference>
<feature type="binding site" evidence="14">
    <location>
        <begin position="305"/>
        <end position="312"/>
    </location>
    <ligand>
        <name>ATP</name>
        <dbReference type="ChEBI" id="CHEBI:30616"/>
    </ligand>
</feature>
<dbReference type="GO" id="GO:0016887">
    <property type="term" value="F:ATP hydrolysis activity"/>
    <property type="evidence" value="ECO:0007669"/>
    <property type="project" value="UniProtKB-UniRule"/>
</dbReference>
<feature type="active site" evidence="14">
    <location>
        <position position="528"/>
    </location>
</feature>
<keyword evidence="11 14" id="KW-0482">Metalloprotease</keyword>
<evidence type="ECO:0000256" key="5">
    <source>
        <dbReference type="ARBA" id="ARBA00022723"/>
    </source>
</evidence>
<dbReference type="Pfam" id="PF01434">
    <property type="entry name" value="Peptidase_M41"/>
    <property type="match status" value="1"/>
</dbReference>
<evidence type="ECO:0000256" key="11">
    <source>
        <dbReference type="ARBA" id="ARBA00023049"/>
    </source>
</evidence>
<comment type="similarity">
    <text evidence="15">Belongs to the AAA ATPase family.</text>
</comment>
<dbReference type="EMBL" id="LECT01000038">
    <property type="protein sequence ID" value="KLU03444.1"/>
    <property type="molecule type" value="Genomic_DNA"/>
</dbReference>
<keyword evidence="19" id="KW-1185">Reference proteome</keyword>
<evidence type="ECO:0000256" key="3">
    <source>
        <dbReference type="ARBA" id="ARBA00022670"/>
    </source>
</evidence>
<dbReference type="STRING" id="595434.RISK_004756"/>
<dbReference type="PANTHER" id="PTHR23076:SF97">
    <property type="entry name" value="ATP-DEPENDENT ZINC METALLOPROTEASE YME1L1"/>
    <property type="match status" value="1"/>
</dbReference>
<reference evidence="18" key="1">
    <citation type="submission" date="2015-05" db="EMBL/GenBank/DDBJ databases">
        <title>Permanent draft genome of Rhodopirellula islandicus K833.</title>
        <authorList>
            <person name="Kizina J."/>
            <person name="Richter M."/>
            <person name="Glockner F.O."/>
            <person name="Harder J."/>
        </authorList>
    </citation>
    <scope>NUCLEOTIDE SEQUENCE [LARGE SCALE GENOMIC DNA]</scope>
    <source>
        <strain evidence="18">K833</strain>
    </source>
</reference>
<evidence type="ECO:0000256" key="12">
    <source>
        <dbReference type="ARBA" id="ARBA00023136"/>
    </source>
</evidence>
<dbReference type="InterPro" id="IPR041569">
    <property type="entry name" value="AAA_lid_3"/>
</dbReference>
<dbReference type="SUPFAM" id="SSF140990">
    <property type="entry name" value="FtsH protease domain-like"/>
    <property type="match status" value="1"/>
</dbReference>
<evidence type="ECO:0000256" key="15">
    <source>
        <dbReference type="RuleBase" id="RU003651"/>
    </source>
</evidence>
<dbReference type="Pfam" id="PF00004">
    <property type="entry name" value="AAA"/>
    <property type="match status" value="1"/>
</dbReference>
<keyword evidence="18" id="KW-0132">Cell division</keyword>
<accession>A0A0J1ED58</accession>
<dbReference type="InterPro" id="IPR003959">
    <property type="entry name" value="ATPase_AAA_core"/>
</dbReference>
<feature type="region of interest" description="Disordered" evidence="16">
    <location>
        <begin position="59"/>
        <end position="108"/>
    </location>
</feature>
<evidence type="ECO:0000256" key="2">
    <source>
        <dbReference type="ARBA" id="ARBA00010044"/>
    </source>
</evidence>
<dbReference type="GO" id="GO:0008270">
    <property type="term" value="F:zinc ion binding"/>
    <property type="evidence" value="ECO:0007669"/>
    <property type="project" value="UniProtKB-UniRule"/>
</dbReference>
<keyword evidence="3 14" id="KW-0645">Protease</keyword>
<dbReference type="GO" id="GO:0006508">
    <property type="term" value="P:proteolysis"/>
    <property type="evidence" value="ECO:0007669"/>
    <property type="project" value="UniProtKB-KW"/>
</dbReference>
<keyword evidence="12 14" id="KW-0472">Membrane</keyword>
<dbReference type="InterPro" id="IPR027417">
    <property type="entry name" value="P-loop_NTPase"/>
</dbReference>
<feature type="binding site" evidence="14">
    <location>
        <position position="604"/>
    </location>
    <ligand>
        <name>Zn(2+)</name>
        <dbReference type="ChEBI" id="CHEBI:29105"/>
        <note>catalytic</note>
    </ligand>
</feature>
<dbReference type="PATRIC" id="fig|595434.4.peg.4519"/>
<evidence type="ECO:0000259" key="17">
    <source>
        <dbReference type="SMART" id="SM00382"/>
    </source>
</evidence>
<evidence type="ECO:0000256" key="4">
    <source>
        <dbReference type="ARBA" id="ARBA00022692"/>
    </source>
</evidence>
<dbReference type="Pfam" id="PF17862">
    <property type="entry name" value="AAA_lid_3"/>
    <property type="match status" value="1"/>
</dbReference>
<dbReference type="InterPro" id="IPR000642">
    <property type="entry name" value="Peptidase_M41"/>
</dbReference>
<comment type="similarity">
    <text evidence="2 14">In the C-terminal section; belongs to the peptidase M41 family.</text>
</comment>
<evidence type="ECO:0000256" key="1">
    <source>
        <dbReference type="ARBA" id="ARBA00004370"/>
    </source>
</evidence>
<dbReference type="EC" id="3.4.24.-" evidence="14"/>
<dbReference type="FunFam" id="1.20.58.760:FF:000001">
    <property type="entry name" value="ATP-dependent zinc metalloprotease FtsH"/>
    <property type="match status" value="1"/>
</dbReference>